<proteinExistence type="predicted"/>
<dbReference type="Gene3D" id="3.10.20.90">
    <property type="entry name" value="Phosphatidylinositol 3-kinase Catalytic Subunit, Chain A, domain 1"/>
    <property type="match status" value="1"/>
</dbReference>
<organism evidence="1 2">
    <name type="scientific">Scleropages formosus</name>
    <name type="common">Asian bonytongue</name>
    <name type="synonym">Osteoglossum formosum</name>
    <dbReference type="NCBI Taxonomy" id="113540"/>
    <lineage>
        <taxon>Eukaryota</taxon>
        <taxon>Metazoa</taxon>
        <taxon>Chordata</taxon>
        <taxon>Craniata</taxon>
        <taxon>Vertebrata</taxon>
        <taxon>Euteleostomi</taxon>
        <taxon>Actinopterygii</taxon>
        <taxon>Neopterygii</taxon>
        <taxon>Teleostei</taxon>
        <taxon>Osteoglossocephala</taxon>
        <taxon>Osteoglossomorpha</taxon>
        <taxon>Osteoglossiformes</taxon>
        <taxon>Osteoglossidae</taxon>
        <taxon>Scleropages</taxon>
    </lineage>
</organism>
<evidence type="ECO:0000313" key="2">
    <source>
        <dbReference type="Proteomes" id="UP000034805"/>
    </source>
</evidence>
<reference evidence="1 2" key="1">
    <citation type="submission" date="2015-08" db="EMBL/GenBank/DDBJ databases">
        <title>The genome of the Asian arowana (Scleropages formosus).</title>
        <authorList>
            <person name="Tan M.H."/>
            <person name="Gan H.M."/>
            <person name="Croft L.J."/>
            <person name="Austin C.M."/>
        </authorList>
    </citation>
    <scope>NUCLEOTIDE SEQUENCE [LARGE SCALE GENOMIC DNA]</scope>
    <source>
        <strain evidence="1">Aro1</strain>
    </source>
</reference>
<dbReference type="Proteomes" id="UP000034805">
    <property type="component" value="Unassembled WGS sequence"/>
</dbReference>
<sequence length="117" mass="13002">MLIKVKTLTGKEIEIDIEPTDKTDSQALKPRALQCSVTVFSRTDVHFAGNTWHRRGFGANGYADGRQKDSRSFVLCKIANTDTKPSDCRVLPTGHQFDLPLHLCIEPPGHVSTVVRI</sequence>
<comment type="caution">
    <text evidence="1">The sequence shown here is derived from an EMBL/GenBank/DDBJ whole genome shotgun (WGS) entry which is preliminary data.</text>
</comment>
<evidence type="ECO:0000313" key="1">
    <source>
        <dbReference type="EMBL" id="KPP67188.1"/>
    </source>
</evidence>
<dbReference type="AlphaFoldDB" id="A0A0P7TZV6"/>
<gene>
    <name evidence="1" type="ORF">Z043_114241</name>
</gene>
<name>A0A0P7TZV6_SCLFO</name>
<protein>
    <submittedName>
        <fullName evidence="1">Uncharacterized protein</fullName>
    </submittedName>
</protein>
<accession>A0A0P7TZV6</accession>
<dbReference type="EMBL" id="JARO02005186">
    <property type="protein sequence ID" value="KPP67188.1"/>
    <property type="molecule type" value="Genomic_DNA"/>
</dbReference>
<dbReference type="STRING" id="113540.ENSSFOP00015053155"/>